<keyword evidence="2" id="KW-1185">Reference proteome</keyword>
<dbReference type="GeneID" id="20827919"/>
<proteinExistence type="predicted"/>
<dbReference type="Proteomes" id="UP000008065">
    <property type="component" value="Unassembled WGS sequence"/>
</dbReference>
<dbReference type="HOGENOM" id="CLU_183921_0_0_1"/>
<sequence>INPVRIVFSFSGSTITPTRVISGSSSTIISARTVSGFGSSGIAPSNPMAFSTPSRPVINKD</sequence>
<accession>F8MRC8</accession>
<dbReference type="AlphaFoldDB" id="F8MRC8"/>
<dbReference type="RefSeq" id="XP_009851567.1">
    <property type="nucleotide sequence ID" value="XM_009853265.1"/>
</dbReference>
<feature type="non-terminal residue" evidence="1">
    <location>
        <position position="1"/>
    </location>
</feature>
<organism evidence="1 2">
    <name type="scientific">Neurospora tetrasperma (strain FGSC 2508 / ATCC MYA-4615 / P0657)</name>
    <dbReference type="NCBI Taxonomy" id="510951"/>
    <lineage>
        <taxon>Eukaryota</taxon>
        <taxon>Fungi</taxon>
        <taxon>Dikarya</taxon>
        <taxon>Ascomycota</taxon>
        <taxon>Pezizomycotina</taxon>
        <taxon>Sordariomycetes</taxon>
        <taxon>Sordariomycetidae</taxon>
        <taxon>Sordariales</taxon>
        <taxon>Sordariaceae</taxon>
        <taxon>Neurospora</taxon>
    </lineage>
</organism>
<reference evidence="2" key="1">
    <citation type="journal article" date="2011" name="Genetics">
        <title>Massive changes in genome architecture accompany the transition to self-fertility in the filamentous fungus Neurospora tetrasperma.</title>
        <authorList>
            <person name="Ellison C.E."/>
            <person name="Stajich J.E."/>
            <person name="Jacobson D.J."/>
            <person name="Natvig D.O."/>
            <person name="Lapidus A."/>
            <person name="Foster B."/>
            <person name="Aerts A."/>
            <person name="Riley R."/>
            <person name="Lindquist E.A."/>
            <person name="Grigoriev I.V."/>
            <person name="Taylor J.W."/>
        </authorList>
    </citation>
    <scope>NUCLEOTIDE SEQUENCE [LARGE SCALE GENOMIC DNA]</scope>
    <source>
        <strain evidence="2">FGSC 2508 / P0657</strain>
    </source>
</reference>
<protein>
    <submittedName>
        <fullName evidence="1">Uncharacterized protein</fullName>
    </submittedName>
</protein>
<dbReference type="VEuPathDB" id="FungiDB:NEUTE1DRAFT_43920"/>
<evidence type="ECO:0000313" key="2">
    <source>
        <dbReference type="Proteomes" id="UP000008065"/>
    </source>
</evidence>
<dbReference type="EMBL" id="GL891305">
    <property type="protein sequence ID" value="EGO56882.1"/>
    <property type="molecule type" value="Genomic_DNA"/>
</dbReference>
<dbReference type="KEGG" id="nte:NEUTE1DRAFT43920"/>
<evidence type="ECO:0000313" key="1">
    <source>
        <dbReference type="EMBL" id="EGO56882.1"/>
    </source>
</evidence>
<name>F8MRC8_NEUT8</name>
<gene>
    <name evidence="1" type="ORF">NEUTE1DRAFT_43920</name>
</gene>